<dbReference type="InterPro" id="IPR036390">
    <property type="entry name" value="WH_DNA-bd_sf"/>
</dbReference>
<accession>A0ABV6C7F5</accession>
<evidence type="ECO:0000259" key="4">
    <source>
        <dbReference type="PROSITE" id="PS50949"/>
    </source>
</evidence>
<protein>
    <submittedName>
        <fullName evidence="5">GntR family transcriptional regulator</fullName>
    </submittedName>
</protein>
<evidence type="ECO:0000256" key="2">
    <source>
        <dbReference type="ARBA" id="ARBA00023125"/>
    </source>
</evidence>
<keyword evidence="6" id="KW-1185">Reference proteome</keyword>
<organism evidence="5 6">
    <name type="scientific">Aciditerrimonas ferrireducens</name>
    <dbReference type="NCBI Taxonomy" id="667306"/>
    <lineage>
        <taxon>Bacteria</taxon>
        <taxon>Bacillati</taxon>
        <taxon>Actinomycetota</taxon>
        <taxon>Acidimicrobiia</taxon>
        <taxon>Acidimicrobiales</taxon>
        <taxon>Acidimicrobiaceae</taxon>
        <taxon>Aciditerrimonas</taxon>
    </lineage>
</organism>
<dbReference type="PANTHER" id="PTHR43537">
    <property type="entry name" value="TRANSCRIPTIONAL REGULATOR, GNTR FAMILY"/>
    <property type="match status" value="1"/>
</dbReference>
<keyword evidence="1" id="KW-0805">Transcription regulation</keyword>
<dbReference type="InterPro" id="IPR000524">
    <property type="entry name" value="Tscrpt_reg_HTH_GntR"/>
</dbReference>
<comment type="caution">
    <text evidence="5">The sequence shown here is derived from an EMBL/GenBank/DDBJ whole genome shotgun (WGS) entry which is preliminary data.</text>
</comment>
<dbReference type="InterPro" id="IPR011711">
    <property type="entry name" value="GntR_C"/>
</dbReference>
<sequence length="228" mass="25561">MSGDGAAELAVGVASDRVVAELREAILDGRLPPGSRLRQEELAALLGTSRVPVREALRTLAAEGLVETEANRGAWVPWRSPAEVDLLYRMRERLEPLALEVSLPNLSPADLDRLGELQERIRTWPGVEAFLRLDRELHLAVYAGCTTEPLAGTVLRLWNATQHYRRLYMTLSGPRRHWVVNAEHDLLLDALRRRDPVDAGRLLEGHIRRTRCELARHPEVFDRGVPGG</sequence>
<evidence type="ECO:0000256" key="1">
    <source>
        <dbReference type="ARBA" id="ARBA00023015"/>
    </source>
</evidence>
<feature type="domain" description="HTH gntR-type" evidence="4">
    <location>
        <begin position="12"/>
        <end position="79"/>
    </location>
</feature>
<dbReference type="SUPFAM" id="SSF48008">
    <property type="entry name" value="GntR ligand-binding domain-like"/>
    <property type="match status" value="1"/>
</dbReference>
<gene>
    <name evidence="5" type="ORF">ACFFRE_11550</name>
</gene>
<dbReference type="SMART" id="SM00345">
    <property type="entry name" value="HTH_GNTR"/>
    <property type="match status" value="1"/>
</dbReference>
<dbReference type="EMBL" id="JBHLYQ010000151">
    <property type="protein sequence ID" value="MFC0082766.1"/>
    <property type="molecule type" value="Genomic_DNA"/>
</dbReference>
<dbReference type="InterPro" id="IPR008920">
    <property type="entry name" value="TF_FadR/GntR_C"/>
</dbReference>
<dbReference type="Pfam" id="PF07729">
    <property type="entry name" value="FCD"/>
    <property type="match status" value="1"/>
</dbReference>
<dbReference type="InterPro" id="IPR036388">
    <property type="entry name" value="WH-like_DNA-bd_sf"/>
</dbReference>
<dbReference type="PANTHER" id="PTHR43537:SF24">
    <property type="entry name" value="GLUCONATE OPERON TRANSCRIPTIONAL REPRESSOR"/>
    <property type="match status" value="1"/>
</dbReference>
<proteinExistence type="predicted"/>
<dbReference type="SMART" id="SM00895">
    <property type="entry name" value="FCD"/>
    <property type="match status" value="1"/>
</dbReference>
<dbReference type="Proteomes" id="UP001589788">
    <property type="component" value="Unassembled WGS sequence"/>
</dbReference>
<keyword evidence="3" id="KW-0804">Transcription</keyword>
<name>A0ABV6C7F5_9ACTN</name>
<dbReference type="RefSeq" id="WP_377790406.1">
    <property type="nucleotide sequence ID" value="NZ_JBHLYQ010000151.1"/>
</dbReference>
<dbReference type="PROSITE" id="PS50949">
    <property type="entry name" value="HTH_GNTR"/>
    <property type="match status" value="1"/>
</dbReference>
<dbReference type="Pfam" id="PF00392">
    <property type="entry name" value="GntR"/>
    <property type="match status" value="1"/>
</dbReference>
<keyword evidence="2" id="KW-0238">DNA-binding</keyword>
<dbReference type="PRINTS" id="PR00035">
    <property type="entry name" value="HTHGNTR"/>
</dbReference>
<evidence type="ECO:0000313" key="6">
    <source>
        <dbReference type="Proteomes" id="UP001589788"/>
    </source>
</evidence>
<reference evidence="5 6" key="1">
    <citation type="submission" date="2024-09" db="EMBL/GenBank/DDBJ databases">
        <authorList>
            <person name="Sun Q."/>
            <person name="Mori K."/>
        </authorList>
    </citation>
    <scope>NUCLEOTIDE SEQUENCE [LARGE SCALE GENOMIC DNA]</scope>
    <source>
        <strain evidence="5 6">JCM 15389</strain>
    </source>
</reference>
<evidence type="ECO:0000256" key="3">
    <source>
        <dbReference type="ARBA" id="ARBA00023163"/>
    </source>
</evidence>
<dbReference type="Gene3D" id="1.20.120.530">
    <property type="entry name" value="GntR ligand-binding domain-like"/>
    <property type="match status" value="1"/>
</dbReference>
<dbReference type="Gene3D" id="1.10.10.10">
    <property type="entry name" value="Winged helix-like DNA-binding domain superfamily/Winged helix DNA-binding domain"/>
    <property type="match status" value="1"/>
</dbReference>
<evidence type="ECO:0000313" key="5">
    <source>
        <dbReference type="EMBL" id="MFC0082766.1"/>
    </source>
</evidence>
<dbReference type="SUPFAM" id="SSF46785">
    <property type="entry name" value="Winged helix' DNA-binding domain"/>
    <property type="match status" value="1"/>
</dbReference>
<dbReference type="CDD" id="cd07377">
    <property type="entry name" value="WHTH_GntR"/>
    <property type="match status" value="1"/>
</dbReference>